<dbReference type="AlphaFoldDB" id="A0AA39CQG9"/>
<comment type="caution">
    <text evidence="2">The sequence shown here is derived from an EMBL/GenBank/DDBJ whole genome shotgun (WGS) entry which is preliminary data.</text>
</comment>
<dbReference type="EMBL" id="JAPDRN010000168">
    <property type="protein sequence ID" value="KAJ9616196.1"/>
    <property type="molecule type" value="Genomic_DNA"/>
</dbReference>
<name>A0AA39CQG9_9EURO</name>
<evidence type="ECO:0000313" key="2">
    <source>
        <dbReference type="EMBL" id="KAJ9616196.1"/>
    </source>
</evidence>
<keyword evidence="3" id="KW-1185">Reference proteome</keyword>
<dbReference type="PANTHER" id="PTHR34861:SF10">
    <property type="entry name" value="CYCLASE"/>
    <property type="match status" value="1"/>
</dbReference>
<evidence type="ECO:0008006" key="4">
    <source>
        <dbReference type="Google" id="ProtNLM"/>
    </source>
</evidence>
<dbReference type="InterPro" id="IPR007325">
    <property type="entry name" value="KFase/CYL"/>
</dbReference>
<dbReference type="Gene3D" id="3.50.30.50">
    <property type="entry name" value="Putative cyclase"/>
    <property type="match status" value="1"/>
</dbReference>
<gene>
    <name evidence="2" type="ORF">H2204_013991</name>
</gene>
<sequence>MFTFDPKSSSLPKRSELPAIPGAPEGAAWFWGNDDDVGRVNMLTPERTAAAAKLIETGEVVSMNWPINLPDPPVLGREPFKHTLKSVLGFGNDDIFEMNSQCSSQWDGLRHISINHNGVRTYYNNVTQHDVETSNRLGLQAWADTVGRGVLIDIWDFKNGSYDPHGHHNISVQDIMDCAKAQNVEFKYGDILIIRSGYIHKYNALDFDQRKSLSETGPWEFGNPGIEQTDEMLDFLHDNYFSILAGDSPGFEAMPQPAGKIFHQILIPLWGLSIGELFDLEKLSQTCKKYGRYEFFFSSSPPNIPGAAGCYPNALAIF</sequence>
<comment type="similarity">
    <text evidence="1">Belongs to the Cyclase 1 superfamily.</text>
</comment>
<dbReference type="Proteomes" id="UP001172681">
    <property type="component" value="Unassembled WGS sequence"/>
</dbReference>
<evidence type="ECO:0000256" key="1">
    <source>
        <dbReference type="ARBA" id="ARBA00007865"/>
    </source>
</evidence>
<dbReference type="InterPro" id="IPR037175">
    <property type="entry name" value="KFase_sf"/>
</dbReference>
<protein>
    <recommendedName>
        <fullName evidence="4">Cyclase</fullName>
    </recommendedName>
</protein>
<dbReference type="GO" id="GO:0004061">
    <property type="term" value="F:arylformamidase activity"/>
    <property type="evidence" value="ECO:0007669"/>
    <property type="project" value="InterPro"/>
</dbReference>
<dbReference type="PANTHER" id="PTHR34861">
    <property type="match status" value="1"/>
</dbReference>
<accession>A0AA39CQG9</accession>
<proteinExistence type="inferred from homology"/>
<dbReference type="Pfam" id="PF04199">
    <property type="entry name" value="Cyclase"/>
    <property type="match status" value="1"/>
</dbReference>
<reference evidence="2" key="1">
    <citation type="submission" date="2022-10" db="EMBL/GenBank/DDBJ databases">
        <title>Culturing micro-colonial fungi from biological soil crusts in the Mojave desert and describing Neophaeococcomyces mojavensis, and introducing the new genera and species Taxawa tesnikishii.</title>
        <authorList>
            <person name="Kurbessoian T."/>
            <person name="Stajich J.E."/>
        </authorList>
    </citation>
    <scope>NUCLEOTIDE SEQUENCE</scope>
    <source>
        <strain evidence="2">TK_35</strain>
    </source>
</reference>
<evidence type="ECO:0000313" key="3">
    <source>
        <dbReference type="Proteomes" id="UP001172681"/>
    </source>
</evidence>
<organism evidence="2 3">
    <name type="scientific">Knufia peltigerae</name>
    <dbReference type="NCBI Taxonomy" id="1002370"/>
    <lineage>
        <taxon>Eukaryota</taxon>
        <taxon>Fungi</taxon>
        <taxon>Dikarya</taxon>
        <taxon>Ascomycota</taxon>
        <taxon>Pezizomycotina</taxon>
        <taxon>Eurotiomycetes</taxon>
        <taxon>Chaetothyriomycetidae</taxon>
        <taxon>Chaetothyriales</taxon>
        <taxon>Trichomeriaceae</taxon>
        <taxon>Knufia</taxon>
    </lineage>
</organism>
<dbReference type="SUPFAM" id="SSF102198">
    <property type="entry name" value="Putative cyclase"/>
    <property type="match status" value="1"/>
</dbReference>
<dbReference type="GO" id="GO:0019441">
    <property type="term" value="P:L-tryptophan catabolic process to kynurenine"/>
    <property type="evidence" value="ECO:0007669"/>
    <property type="project" value="InterPro"/>
</dbReference>